<dbReference type="PATRIC" id="fig|1217988.3.peg.1232"/>
<dbReference type="AlphaFoldDB" id="N8Z5Y4"/>
<keyword evidence="1" id="KW-0472">Membrane</keyword>
<name>N8Z5Y4_9GAMM</name>
<dbReference type="HOGENOM" id="CLU_1270041_0_0_6"/>
<evidence type="ECO:0000256" key="1">
    <source>
        <dbReference type="SAM" id="Phobius"/>
    </source>
</evidence>
<feature type="transmembrane region" description="Helical" evidence="1">
    <location>
        <begin position="29"/>
        <end position="53"/>
    </location>
</feature>
<dbReference type="Proteomes" id="UP000018440">
    <property type="component" value="Unassembled WGS sequence"/>
</dbReference>
<organism evidence="2 3">
    <name type="scientific">Acinetobacter schindleri CIP 107287</name>
    <dbReference type="NCBI Taxonomy" id="1217988"/>
    <lineage>
        <taxon>Bacteria</taxon>
        <taxon>Pseudomonadati</taxon>
        <taxon>Pseudomonadota</taxon>
        <taxon>Gammaproteobacteria</taxon>
        <taxon>Moraxellales</taxon>
        <taxon>Moraxellaceae</taxon>
        <taxon>Acinetobacter</taxon>
    </lineage>
</organism>
<gene>
    <name evidence="2" type="ORF">F955_01287</name>
</gene>
<reference evidence="2 3" key="1">
    <citation type="submission" date="2013-02" db="EMBL/GenBank/DDBJ databases">
        <title>The Genome Sequence of Acinetobacter schindleri CIP 107287.</title>
        <authorList>
            <consortium name="The Broad Institute Genome Sequencing Platform"/>
            <consortium name="The Broad Institute Genome Sequencing Center for Infectious Disease"/>
            <person name="Cerqueira G."/>
            <person name="Feldgarden M."/>
            <person name="Courvalin P."/>
            <person name="Perichon B."/>
            <person name="Grillot-Courvalin C."/>
            <person name="Clermont D."/>
            <person name="Rocha E."/>
            <person name="Yoon E.-J."/>
            <person name="Nemec A."/>
            <person name="Walker B."/>
            <person name="Young S.K."/>
            <person name="Zeng Q."/>
            <person name="Gargeya S."/>
            <person name="Fitzgerald M."/>
            <person name="Haas B."/>
            <person name="Abouelleil A."/>
            <person name="Alvarado L."/>
            <person name="Arachchi H.M."/>
            <person name="Berlin A.M."/>
            <person name="Chapman S.B."/>
            <person name="Dewar J."/>
            <person name="Goldberg J."/>
            <person name="Griggs A."/>
            <person name="Gujja S."/>
            <person name="Hansen M."/>
            <person name="Howarth C."/>
            <person name="Imamovic A."/>
            <person name="Larimer J."/>
            <person name="McCowan C."/>
            <person name="Murphy C."/>
            <person name="Neiman D."/>
            <person name="Pearson M."/>
            <person name="Priest M."/>
            <person name="Roberts A."/>
            <person name="Saif S."/>
            <person name="Shea T."/>
            <person name="Sisk P."/>
            <person name="Sykes S."/>
            <person name="Wortman J."/>
            <person name="Nusbaum C."/>
            <person name="Birren B."/>
        </authorList>
    </citation>
    <scope>NUCLEOTIDE SEQUENCE [LARGE SCALE GENOMIC DNA]</scope>
    <source>
        <strain evidence="2 3">CIP 107287</strain>
    </source>
</reference>
<sequence>MAIEEKQALVLEQPKDQKVYLDVQHSTDWVVVISVIASALISFIGFLITIYIVKKSTESQIVSNKNLVKQQERLKIRELKILNRNNILDKIKELVSDNLYLAGNIQNQIEIGINEIRQQKFNDFFHSRHYGDFKIVLNNYQSSINRLKVYLGNENRHAQELNKHFRRMQLLSWSLYTANMHEPALSESLDQWIKEFKVSEILVQNYLNDELKLIYED</sequence>
<accession>N8Z5Y4</accession>
<evidence type="ECO:0008006" key="4">
    <source>
        <dbReference type="Google" id="ProtNLM"/>
    </source>
</evidence>
<keyword evidence="1" id="KW-0812">Transmembrane</keyword>
<proteinExistence type="predicted"/>
<evidence type="ECO:0000313" key="3">
    <source>
        <dbReference type="Proteomes" id="UP000018440"/>
    </source>
</evidence>
<keyword evidence="1" id="KW-1133">Transmembrane helix</keyword>
<comment type="caution">
    <text evidence="2">The sequence shown here is derived from an EMBL/GenBank/DDBJ whole genome shotgun (WGS) entry which is preliminary data.</text>
</comment>
<evidence type="ECO:0000313" key="2">
    <source>
        <dbReference type="EMBL" id="ENV44497.1"/>
    </source>
</evidence>
<protein>
    <recommendedName>
        <fullName evidence="4">DUF4760 domain-containing protein</fullName>
    </recommendedName>
</protein>
<dbReference type="RefSeq" id="WP_004892195.1">
    <property type="nucleotide sequence ID" value="NZ_KB849575.1"/>
</dbReference>
<dbReference type="EMBL" id="APPQ01000025">
    <property type="protein sequence ID" value="ENV44497.1"/>
    <property type="molecule type" value="Genomic_DNA"/>
</dbReference>